<organism evidence="1 2">
    <name type="scientific">Parasponia andersonii</name>
    <name type="common">Sponia andersonii</name>
    <dbReference type="NCBI Taxonomy" id="3476"/>
    <lineage>
        <taxon>Eukaryota</taxon>
        <taxon>Viridiplantae</taxon>
        <taxon>Streptophyta</taxon>
        <taxon>Embryophyta</taxon>
        <taxon>Tracheophyta</taxon>
        <taxon>Spermatophyta</taxon>
        <taxon>Magnoliopsida</taxon>
        <taxon>eudicotyledons</taxon>
        <taxon>Gunneridae</taxon>
        <taxon>Pentapetalae</taxon>
        <taxon>rosids</taxon>
        <taxon>fabids</taxon>
        <taxon>Rosales</taxon>
        <taxon>Cannabaceae</taxon>
        <taxon>Parasponia</taxon>
    </lineage>
</organism>
<proteinExistence type="predicted"/>
<keyword evidence="2" id="KW-1185">Reference proteome</keyword>
<dbReference type="AlphaFoldDB" id="A0A2P5D7D8"/>
<evidence type="ECO:0000313" key="2">
    <source>
        <dbReference type="Proteomes" id="UP000237105"/>
    </source>
</evidence>
<accession>A0A2P5D7D8</accession>
<comment type="caution">
    <text evidence="1">The sequence shown here is derived from an EMBL/GenBank/DDBJ whole genome shotgun (WGS) entry which is preliminary data.</text>
</comment>
<reference evidence="2" key="1">
    <citation type="submission" date="2016-06" db="EMBL/GenBank/DDBJ databases">
        <title>Parallel loss of symbiosis genes in relatives of nitrogen-fixing non-legume Parasponia.</title>
        <authorList>
            <person name="Van Velzen R."/>
            <person name="Holmer R."/>
            <person name="Bu F."/>
            <person name="Rutten L."/>
            <person name="Van Zeijl A."/>
            <person name="Liu W."/>
            <person name="Santuari L."/>
            <person name="Cao Q."/>
            <person name="Sharma T."/>
            <person name="Shen D."/>
            <person name="Roswanjaya Y."/>
            <person name="Wardhani T."/>
            <person name="Kalhor M.S."/>
            <person name="Jansen J."/>
            <person name="Van den Hoogen J."/>
            <person name="Gungor B."/>
            <person name="Hartog M."/>
            <person name="Hontelez J."/>
            <person name="Verver J."/>
            <person name="Yang W.-C."/>
            <person name="Schijlen E."/>
            <person name="Repin R."/>
            <person name="Schilthuizen M."/>
            <person name="Schranz E."/>
            <person name="Heidstra R."/>
            <person name="Miyata K."/>
            <person name="Fedorova E."/>
            <person name="Kohlen W."/>
            <person name="Bisseling T."/>
            <person name="Smit S."/>
            <person name="Geurts R."/>
        </authorList>
    </citation>
    <scope>NUCLEOTIDE SEQUENCE [LARGE SCALE GENOMIC DNA]</scope>
    <source>
        <strain evidence="2">cv. WU1-14</strain>
    </source>
</reference>
<protein>
    <submittedName>
        <fullName evidence="1">Uncharacterized protein</fullName>
    </submittedName>
</protein>
<sequence>MTCICSELDDVSSIAFTGLPLLVGFLFVKANCTEKVAQNLWKRSHITITEEVAYFGRARTKKNCET</sequence>
<name>A0A2P5D7D8_PARAD</name>
<dbReference type="EMBL" id="JXTB01000057">
    <property type="protein sequence ID" value="PON69219.1"/>
    <property type="molecule type" value="Genomic_DNA"/>
</dbReference>
<dbReference type="Proteomes" id="UP000237105">
    <property type="component" value="Unassembled WGS sequence"/>
</dbReference>
<evidence type="ECO:0000313" key="1">
    <source>
        <dbReference type="EMBL" id="PON69219.1"/>
    </source>
</evidence>
<gene>
    <name evidence="1" type="ORF">PanWU01x14_089420</name>
</gene>